<dbReference type="GO" id="GO:0045259">
    <property type="term" value="C:proton-transporting ATP synthase complex"/>
    <property type="evidence" value="ECO:0007669"/>
    <property type="project" value="UniProtKB-KW"/>
</dbReference>
<sequence>MPRQLIAAIALMALAFGPLARAADTAKPSDAHNTEARAHNGAAAGAGESHAPSGHAGEATPNILEPQPSMAIWTVVVFLGLLFVLGKFAWKPLLLALHQREEHLEHVLLDTERARNEAEKLLAEHRRQVAEAEASARALIEEARTQARTTAEEIIQKARAEAELEQKRARHEIETARDQALSEIWTKTADLAVSVAGKVLAKDLSGDDHRRLVASAMSELPVVGNGQGSHSA</sequence>
<evidence type="ECO:0000256" key="7">
    <source>
        <dbReference type="ARBA" id="ARBA00022989"/>
    </source>
</evidence>
<evidence type="ECO:0000256" key="10">
    <source>
        <dbReference type="ARBA" id="ARBA00023310"/>
    </source>
</evidence>
<dbReference type="EMBL" id="CP155447">
    <property type="protein sequence ID" value="XBH01056.1"/>
    <property type="molecule type" value="Genomic_DNA"/>
</dbReference>
<evidence type="ECO:0000256" key="9">
    <source>
        <dbReference type="ARBA" id="ARBA00023136"/>
    </source>
</evidence>
<dbReference type="NCBIfam" id="TIGR01144">
    <property type="entry name" value="ATP_synt_b"/>
    <property type="match status" value="1"/>
</dbReference>
<protein>
    <recommendedName>
        <fullName evidence="15">ATP synthase subunit b</fullName>
    </recommendedName>
    <alternativeName>
        <fullName evidence="15">ATP synthase F(0) sector subunit b</fullName>
    </alternativeName>
    <alternativeName>
        <fullName evidence="15">ATPase subunit I</fullName>
    </alternativeName>
    <alternativeName>
        <fullName evidence="15">F-type ATPase subunit b</fullName>
        <shortName evidence="15">F-ATPase subunit b</shortName>
    </alternativeName>
</protein>
<dbReference type="GO" id="GO:0005886">
    <property type="term" value="C:plasma membrane"/>
    <property type="evidence" value="ECO:0007669"/>
    <property type="project" value="UniProtKB-SubCell"/>
</dbReference>
<dbReference type="InterPro" id="IPR050059">
    <property type="entry name" value="ATP_synthase_B_chain"/>
</dbReference>
<accession>A0AAU7C728</accession>
<evidence type="ECO:0000256" key="19">
    <source>
        <dbReference type="SAM" id="SignalP"/>
    </source>
</evidence>
<feature type="region of interest" description="Disordered" evidence="18">
    <location>
        <begin position="26"/>
        <end position="62"/>
    </location>
</feature>
<evidence type="ECO:0000256" key="12">
    <source>
        <dbReference type="ARBA" id="ARBA00025614"/>
    </source>
</evidence>
<evidence type="ECO:0000256" key="4">
    <source>
        <dbReference type="ARBA" id="ARBA00022547"/>
    </source>
</evidence>
<evidence type="ECO:0000256" key="18">
    <source>
        <dbReference type="SAM" id="MobiDB-lite"/>
    </source>
</evidence>
<organism evidence="20">
    <name type="scientific">Singulisphaera sp. Ch08</name>
    <dbReference type="NCBI Taxonomy" id="3120278"/>
    <lineage>
        <taxon>Bacteria</taxon>
        <taxon>Pseudomonadati</taxon>
        <taxon>Planctomycetota</taxon>
        <taxon>Planctomycetia</taxon>
        <taxon>Isosphaerales</taxon>
        <taxon>Isosphaeraceae</taxon>
        <taxon>Singulisphaera</taxon>
    </lineage>
</organism>
<evidence type="ECO:0000256" key="6">
    <source>
        <dbReference type="ARBA" id="ARBA00022781"/>
    </source>
</evidence>
<feature type="signal peptide" evidence="19">
    <location>
        <begin position="1"/>
        <end position="22"/>
    </location>
</feature>
<proteinExistence type="inferred from homology"/>
<evidence type="ECO:0000256" key="17">
    <source>
        <dbReference type="SAM" id="Coils"/>
    </source>
</evidence>
<feature type="coiled-coil region" evidence="17">
    <location>
        <begin position="104"/>
        <end position="179"/>
    </location>
</feature>
<comment type="similarity">
    <text evidence="1 15 16">Belongs to the ATPase B chain family.</text>
</comment>
<evidence type="ECO:0000256" key="11">
    <source>
        <dbReference type="ARBA" id="ARBA00025198"/>
    </source>
</evidence>
<dbReference type="GO" id="GO:0012505">
    <property type="term" value="C:endomembrane system"/>
    <property type="evidence" value="ECO:0007669"/>
    <property type="project" value="UniProtKB-SubCell"/>
</dbReference>
<feature type="transmembrane region" description="Helical" evidence="15">
    <location>
        <begin position="70"/>
        <end position="90"/>
    </location>
</feature>
<evidence type="ECO:0000256" key="14">
    <source>
        <dbReference type="ARBA" id="ARBA00037847"/>
    </source>
</evidence>
<comment type="subunit">
    <text evidence="13">F-type ATPases have 2 components, F(1) - the catalytic core - and F(0) - the membrane proton channel. F(1) has five subunits: alpha(3), beta(3), gamma(1), delta(1), epsilon(1). F(0) has four main subunits: a(1), b(2) and c(10-14). The alpha and beta chains form an alternating ring which encloses part of the gamma chain. F(1) is attached to F(0) by a central stalk formed by the gamma and epsilon chains, while a peripheral stalk is formed by the delta and b chains.</text>
</comment>
<dbReference type="InterPro" id="IPR005864">
    <property type="entry name" value="ATP_synth_F0_bsu_bac"/>
</dbReference>
<evidence type="ECO:0000313" key="20">
    <source>
        <dbReference type="EMBL" id="XBH01056.1"/>
    </source>
</evidence>
<evidence type="ECO:0000256" key="3">
    <source>
        <dbReference type="ARBA" id="ARBA00022475"/>
    </source>
</evidence>
<dbReference type="PANTHER" id="PTHR33445">
    <property type="entry name" value="ATP SYNTHASE SUBUNIT B', CHLOROPLASTIC"/>
    <property type="match status" value="1"/>
</dbReference>
<dbReference type="AlphaFoldDB" id="A0AAU7C728"/>
<dbReference type="GO" id="GO:0046933">
    <property type="term" value="F:proton-transporting ATP synthase activity, rotational mechanism"/>
    <property type="evidence" value="ECO:0007669"/>
    <property type="project" value="UniProtKB-UniRule"/>
</dbReference>
<evidence type="ECO:0000256" key="13">
    <source>
        <dbReference type="ARBA" id="ARBA00026054"/>
    </source>
</evidence>
<comment type="subcellular location">
    <subcellularLocation>
        <location evidence="15">Cell membrane</location>
        <topology evidence="15">Single-pass membrane protein</topology>
    </subcellularLocation>
    <subcellularLocation>
        <location evidence="14">Endomembrane system</location>
        <topology evidence="14">Single-pass membrane protein</topology>
    </subcellularLocation>
</comment>
<keyword evidence="7 15" id="KW-1133">Transmembrane helix</keyword>
<dbReference type="RefSeq" id="WP_406693742.1">
    <property type="nucleotide sequence ID" value="NZ_CP155447.1"/>
</dbReference>
<feature type="compositionally biased region" description="Basic and acidic residues" evidence="18">
    <location>
        <begin position="27"/>
        <end position="38"/>
    </location>
</feature>
<feature type="compositionally biased region" description="Low complexity" evidence="18">
    <location>
        <begin position="39"/>
        <end position="57"/>
    </location>
</feature>
<dbReference type="GO" id="GO:0046961">
    <property type="term" value="F:proton-transporting ATPase activity, rotational mechanism"/>
    <property type="evidence" value="ECO:0007669"/>
    <property type="project" value="TreeGrafter"/>
</dbReference>
<dbReference type="PANTHER" id="PTHR33445:SF1">
    <property type="entry name" value="ATP SYNTHASE SUBUNIT B"/>
    <property type="match status" value="1"/>
</dbReference>
<comment type="subunit">
    <text evidence="15">F-type ATPases have 2 components, F(1) - the catalytic core - and F(0) - the membrane proton channel. F(1) has five subunits: alpha(3), beta(3), gamma(1), delta(1), epsilon(1). F(0) has three main subunits: a(1), b(2) and c(10-14). The alpha and beta chains form an alternating ring which encloses part of the gamma chain. F(1) is attached to F(0) by a central stalk formed by the gamma and epsilon chains, while a peripheral stalk is formed by the delta and b chains.</text>
</comment>
<keyword evidence="8 15" id="KW-0406">Ion transport</keyword>
<dbReference type="Pfam" id="PF00430">
    <property type="entry name" value="ATP-synt_B"/>
    <property type="match status" value="1"/>
</dbReference>
<dbReference type="InterPro" id="IPR002146">
    <property type="entry name" value="ATP_synth_b/b'su_bac/chlpt"/>
</dbReference>
<dbReference type="CDD" id="cd06503">
    <property type="entry name" value="ATP-synt_Fo_b"/>
    <property type="match status" value="1"/>
</dbReference>
<evidence type="ECO:0000256" key="5">
    <source>
        <dbReference type="ARBA" id="ARBA00022692"/>
    </source>
</evidence>
<evidence type="ECO:0000256" key="15">
    <source>
        <dbReference type="HAMAP-Rule" id="MF_01398"/>
    </source>
</evidence>
<name>A0AAU7C728_9BACT</name>
<keyword evidence="17" id="KW-0175">Coiled coil</keyword>
<keyword evidence="2 15" id="KW-0813">Transport</keyword>
<comment type="function">
    <text evidence="11 15">F(1)F(0) ATP synthase produces ATP from ADP in the presence of a proton or sodium gradient. F-type ATPases consist of two structural domains, F(1) containing the extramembraneous catalytic core and F(0) containing the membrane proton channel, linked together by a central stalk and a peripheral stalk. During catalysis, ATP synthesis in the catalytic domain of F(1) is coupled via a rotary mechanism of the central stalk subunits to proton translocation.</text>
</comment>
<keyword evidence="4 15" id="KW-0138">CF(0)</keyword>
<reference evidence="20" key="1">
    <citation type="submission" date="2024-05" db="EMBL/GenBank/DDBJ databases">
        <title>Planctomycetes of the genus Singulisphaera possess chitinolytic capabilities.</title>
        <authorList>
            <person name="Ivanova A."/>
        </authorList>
    </citation>
    <scope>NUCLEOTIDE SEQUENCE</scope>
    <source>
        <strain evidence="20">Ch08T</strain>
    </source>
</reference>
<keyword evidence="19" id="KW-0732">Signal</keyword>
<evidence type="ECO:0000256" key="2">
    <source>
        <dbReference type="ARBA" id="ARBA00022448"/>
    </source>
</evidence>
<evidence type="ECO:0000256" key="16">
    <source>
        <dbReference type="RuleBase" id="RU003848"/>
    </source>
</evidence>
<evidence type="ECO:0000256" key="1">
    <source>
        <dbReference type="ARBA" id="ARBA00005513"/>
    </source>
</evidence>
<keyword evidence="10 15" id="KW-0066">ATP synthesis</keyword>
<keyword evidence="9 15" id="KW-0472">Membrane</keyword>
<keyword evidence="5 15" id="KW-0812">Transmembrane</keyword>
<gene>
    <name evidence="15 20" type="primary">atpF</name>
    <name evidence="20" type="ORF">V5E97_22160</name>
</gene>
<evidence type="ECO:0000256" key="8">
    <source>
        <dbReference type="ARBA" id="ARBA00023065"/>
    </source>
</evidence>
<keyword evidence="6 15" id="KW-0375">Hydrogen ion transport</keyword>
<keyword evidence="3 15" id="KW-1003">Cell membrane</keyword>
<dbReference type="HAMAP" id="MF_01398">
    <property type="entry name" value="ATP_synth_b_bprime"/>
    <property type="match status" value="1"/>
</dbReference>
<comment type="function">
    <text evidence="12">Component of the F(0) channel, it forms part of the peripheral stalk, linking F(1) to F(0). The b'-subunit is a diverged and duplicated form of b found in plants and photosynthetic bacteria.</text>
</comment>
<feature type="chain" id="PRO_5043884986" description="ATP synthase subunit b" evidence="19">
    <location>
        <begin position="23"/>
        <end position="232"/>
    </location>
</feature>